<dbReference type="PANTHER" id="PTHR34211:SF3">
    <property type="entry name" value="CALCINEURIN-LIKE METALLO-PHOSPHOESTERASE SUPERFAMILY PROTEIN"/>
    <property type="match status" value="1"/>
</dbReference>
<feature type="transmembrane region" description="Helical" evidence="1">
    <location>
        <begin position="435"/>
        <end position="458"/>
    </location>
</feature>
<dbReference type="PANTHER" id="PTHR34211">
    <property type="entry name" value="CALCINEURIN-LIKE METALLO-PHOSPHOESTERASE SUPERFAMILY PROTEIN"/>
    <property type="match status" value="1"/>
</dbReference>
<dbReference type="Proteomes" id="UP000198510">
    <property type="component" value="Unassembled WGS sequence"/>
</dbReference>
<name>A0A1G9HXY0_9BACT</name>
<protein>
    <submittedName>
        <fullName evidence="2">Calcineurin-like phosphoesterase</fullName>
    </submittedName>
</protein>
<proteinExistence type="predicted"/>
<feature type="transmembrane region" description="Helical" evidence="1">
    <location>
        <begin position="336"/>
        <end position="361"/>
    </location>
</feature>
<sequence length="580" mass="65830">MVDWYDPRQLAQTGLRALISSTFGAYIDRREIQSSLAPPSTCRDFAQHNELVVDFVADLGSGWNPTYAMAYTLAQPELTLVAPDGTTQTTRRGDVLVMGGDQVYPTATWEEYQDRLVGPYHAALPHASANPALFAIPGNHDWYDGLTAFLKLFCQQRSIGAWRTQQSRSYFAVELPHHWWLWGIDIQLNADIDKPQLDYFQEIGRKLGPDDRVMLCTAEPSWIFQAYKGTTKSHENLEFFCDKCLGPHRRPVITLSGDLHHYASYRTEQPPFRWKFTVGGGGAFTHPTHPFPDQLTLPEGHAASETAADPLAQVPYRAQTFFPSKAQSRRLAWRNLLFPLINWRFSLMMSAFCLIFSWVLATASGTVLYDPEVNEIIRHTPLGDLAETSAIWHIFTIYGQALLKNPILMLMLVGLLLAVYFFSDRSQQRKLPAQLTGLFHGLLQGLQVLVGVWMAQYITHTSVTMGMPGAYAPFLFVLLLTVVGGFFGSLLMGLYLLFCTLVLHTHETEAFSSLRDQDHKCFLRLHLTPERLTLYPIKVPCVPRQWEYHPGTRQSWFTPKAPLRHELIEPPIVIRHTKPD</sequence>
<keyword evidence="1" id="KW-0472">Membrane</keyword>
<keyword evidence="1" id="KW-0812">Transmembrane</keyword>
<dbReference type="InterPro" id="IPR029052">
    <property type="entry name" value="Metallo-depent_PP-like"/>
</dbReference>
<feature type="transmembrane region" description="Helical" evidence="1">
    <location>
        <begin position="406"/>
        <end position="423"/>
    </location>
</feature>
<dbReference type="AlphaFoldDB" id="A0A1G9HXY0"/>
<evidence type="ECO:0000313" key="3">
    <source>
        <dbReference type="Proteomes" id="UP000198510"/>
    </source>
</evidence>
<dbReference type="EMBL" id="FNFO01000004">
    <property type="protein sequence ID" value="SDL17534.1"/>
    <property type="molecule type" value="Genomic_DNA"/>
</dbReference>
<keyword evidence="1" id="KW-1133">Transmembrane helix</keyword>
<keyword evidence="3" id="KW-1185">Reference proteome</keyword>
<evidence type="ECO:0000313" key="2">
    <source>
        <dbReference type="EMBL" id="SDL17534.1"/>
    </source>
</evidence>
<accession>A0A1G9HXY0</accession>
<gene>
    <name evidence="2" type="ORF">SAMN05421823_104567</name>
</gene>
<dbReference type="SUPFAM" id="SSF56300">
    <property type="entry name" value="Metallo-dependent phosphatases"/>
    <property type="match status" value="1"/>
</dbReference>
<feature type="transmembrane region" description="Helical" evidence="1">
    <location>
        <begin position="470"/>
        <end position="503"/>
    </location>
</feature>
<dbReference type="STRING" id="1075417.SAMN05421823_104567"/>
<organism evidence="2 3">
    <name type="scientific">Catalinimonas alkaloidigena</name>
    <dbReference type="NCBI Taxonomy" id="1075417"/>
    <lineage>
        <taxon>Bacteria</taxon>
        <taxon>Pseudomonadati</taxon>
        <taxon>Bacteroidota</taxon>
        <taxon>Cytophagia</taxon>
        <taxon>Cytophagales</taxon>
        <taxon>Catalimonadaceae</taxon>
        <taxon>Catalinimonas</taxon>
    </lineage>
</organism>
<evidence type="ECO:0000256" key="1">
    <source>
        <dbReference type="SAM" id="Phobius"/>
    </source>
</evidence>
<reference evidence="2 3" key="1">
    <citation type="submission" date="2016-10" db="EMBL/GenBank/DDBJ databases">
        <authorList>
            <person name="de Groot N.N."/>
        </authorList>
    </citation>
    <scope>NUCLEOTIDE SEQUENCE [LARGE SCALE GENOMIC DNA]</scope>
    <source>
        <strain evidence="2 3">DSM 25186</strain>
    </source>
</reference>